<dbReference type="InterPro" id="IPR016181">
    <property type="entry name" value="Acyl_CoA_acyltransferase"/>
</dbReference>
<evidence type="ECO:0000313" key="4">
    <source>
        <dbReference type="EMBL" id="GHO88801.1"/>
    </source>
</evidence>
<evidence type="ECO:0000259" key="3">
    <source>
        <dbReference type="PROSITE" id="PS51186"/>
    </source>
</evidence>
<protein>
    <recommendedName>
        <fullName evidence="3">N-acetyltransferase domain-containing protein</fullName>
    </recommendedName>
</protein>
<organism evidence="4 5">
    <name type="scientific">Dictyobacter formicarum</name>
    <dbReference type="NCBI Taxonomy" id="2778368"/>
    <lineage>
        <taxon>Bacteria</taxon>
        <taxon>Bacillati</taxon>
        <taxon>Chloroflexota</taxon>
        <taxon>Ktedonobacteria</taxon>
        <taxon>Ktedonobacterales</taxon>
        <taxon>Dictyobacteraceae</taxon>
        <taxon>Dictyobacter</taxon>
    </lineage>
</organism>
<keyword evidence="2" id="KW-0012">Acyltransferase</keyword>
<dbReference type="PANTHER" id="PTHR43877">
    <property type="entry name" value="AMINOALKYLPHOSPHONATE N-ACETYLTRANSFERASE-RELATED-RELATED"/>
    <property type="match status" value="1"/>
</dbReference>
<dbReference type="Gene3D" id="3.40.630.30">
    <property type="match status" value="2"/>
</dbReference>
<feature type="domain" description="N-acetyltransferase" evidence="3">
    <location>
        <begin position="172"/>
        <end position="320"/>
    </location>
</feature>
<dbReference type="RefSeq" id="WP_201366343.1">
    <property type="nucleotide sequence ID" value="NZ_BNJJ01000027.1"/>
</dbReference>
<dbReference type="Proteomes" id="UP000635565">
    <property type="component" value="Unassembled WGS sequence"/>
</dbReference>
<name>A0ABQ3VUN2_9CHLR</name>
<sequence length="320" mass="35663">MQVTTEHIQPYDANRDAADVYALWQAALSSEWPLTQERLQKVLNGNEPQHFVARINGKIVGFVATLKRSYGAEKVGQLLALLIHPDVQRQGIGTALHAAALEHFRSHGLTSVRLGSVSPRFWCGVPDNLPGALAFFQGRGWDLSTTVYDLAQDLTTYQTPERVIQRLHQEKITIASAQNKNVTDVLAFEAKHFANWLPQYEICADLGDYRDLLVARDEDGRILGTLIMYSSTQSHPERTDLIWQDLLGEQAGAMSAVGVAESERGRGIGIALVAGASEILKERGTTNCFIDWVELTDFYAKLGYDKWRSYHPSVRDLANL</sequence>
<dbReference type="InterPro" id="IPR000182">
    <property type="entry name" value="GNAT_dom"/>
</dbReference>
<dbReference type="Pfam" id="PF00583">
    <property type="entry name" value="Acetyltransf_1"/>
    <property type="match status" value="2"/>
</dbReference>
<dbReference type="InterPro" id="IPR050832">
    <property type="entry name" value="Bact_Acetyltransf"/>
</dbReference>
<dbReference type="PROSITE" id="PS51186">
    <property type="entry name" value="GNAT"/>
    <property type="match status" value="2"/>
</dbReference>
<dbReference type="SUPFAM" id="SSF55729">
    <property type="entry name" value="Acyl-CoA N-acyltransferases (Nat)"/>
    <property type="match status" value="2"/>
</dbReference>
<dbReference type="CDD" id="cd04301">
    <property type="entry name" value="NAT_SF"/>
    <property type="match status" value="2"/>
</dbReference>
<evidence type="ECO:0000256" key="2">
    <source>
        <dbReference type="ARBA" id="ARBA00023315"/>
    </source>
</evidence>
<gene>
    <name evidence="4" type="ORF">KSZ_68070</name>
</gene>
<reference evidence="4 5" key="1">
    <citation type="journal article" date="2021" name="Int. J. Syst. Evol. Microbiol.">
        <title>Reticulibacter mediterranei gen. nov., sp. nov., within the new family Reticulibacteraceae fam. nov., and Ktedonospora formicarum gen. nov., sp. nov., Ktedonobacter robiniae sp. nov., Dictyobacter formicarum sp. nov. and Dictyobacter arantiisoli sp. nov., belonging to the class Ktedonobacteria.</title>
        <authorList>
            <person name="Yabe S."/>
            <person name="Zheng Y."/>
            <person name="Wang C.M."/>
            <person name="Sakai Y."/>
            <person name="Abe K."/>
            <person name="Yokota A."/>
            <person name="Donadio S."/>
            <person name="Cavaletti L."/>
            <person name="Monciardini P."/>
        </authorList>
    </citation>
    <scope>NUCLEOTIDE SEQUENCE [LARGE SCALE GENOMIC DNA]</scope>
    <source>
        <strain evidence="4 5">SOSP1-9</strain>
    </source>
</reference>
<evidence type="ECO:0000256" key="1">
    <source>
        <dbReference type="ARBA" id="ARBA00022679"/>
    </source>
</evidence>
<keyword evidence="1" id="KW-0808">Transferase</keyword>
<dbReference type="EMBL" id="BNJJ01000027">
    <property type="protein sequence ID" value="GHO88801.1"/>
    <property type="molecule type" value="Genomic_DNA"/>
</dbReference>
<keyword evidence="5" id="KW-1185">Reference proteome</keyword>
<feature type="domain" description="N-acetyltransferase" evidence="3">
    <location>
        <begin position="6"/>
        <end position="161"/>
    </location>
</feature>
<proteinExistence type="predicted"/>
<evidence type="ECO:0000313" key="5">
    <source>
        <dbReference type="Proteomes" id="UP000635565"/>
    </source>
</evidence>
<comment type="caution">
    <text evidence="4">The sequence shown here is derived from an EMBL/GenBank/DDBJ whole genome shotgun (WGS) entry which is preliminary data.</text>
</comment>
<accession>A0ABQ3VUN2</accession>